<keyword evidence="2" id="KW-1185">Reference proteome</keyword>
<organism evidence="1 2">
    <name type="scientific">Vibrio algicola</name>
    <dbReference type="NCBI Taxonomy" id="2662262"/>
    <lineage>
        <taxon>Bacteria</taxon>
        <taxon>Pseudomonadati</taxon>
        <taxon>Pseudomonadota</taxon>
        <taxon>Gammaproteobacteria</taxon>
        <taxon>Vibrionales</taxon>
        <taxon>Vibrionaceae</taxon>
        <taxon>Vibrio</taxon>
    </lineage>
</organism>
<dbReference type="Proteomes" id="UP000348942">
    <property type="component" value="Chromosome 1"/>
</dbReference>
<dbReference type="EMBL" id="CP045699">
    <property type="protein sequence ID" value="QGA64934.1"/>
    <property type="molecule type" value="Genomic_DNA"/>
</dbReference>
<evidence type="ECO:0000313" key="2">
    <source>
        <dbReference type="Proteomes" id="UP000348942"/>
    </source>
</evidence>
<accession>A0A5Q0TDN2</accession>
<name>A0A5Q0TDN2_9VIBR</name>
<dbReference type="RefSeq" id="WP_153447084.1">
    <property type="nucleotide sequence ID" value="NZ_CP045699.1"/>
</dbReference>
<gene>
    <name evidence="1" type="ORF">GFB47_05615</name>
</gene>
<dbReference type="AlphaFoldDB" id="A0A5Q0TDN2"/>
<reference evidence="1 2" key="1">
    <citation type="submission" date="2019-10" db="EMBL/GenBank/DDBJ databases">
        <title>Vibrio sp. nov., isolated from Coralline algae surface.</title>
        <authorList>
            <person name="Geng Y."/>
            <person name="Zhang X."/>
        </authorList>
    </citation>
    <scope>NUCLEOTIDE SEQUENCE [LARGE SCALE GENOMIC DNA]</scope>
    <source>
        <strain evidence="1 2">SM1977</strain>
    </source>
</reference>
<protein>
    <submittedName>
        <fullName evidence="1">Uncharacterized protein</fullName>
    </submittedName>
</protein>
<sequence>MDLSYGTQFCVASEILWVWSEFYGKHKGCKYWSEEALRIWPTQEPSVKGLVHEHLIPRKVLIHKLFNEVECDQYKIYEFLEKFCIGVVVTKTEDQALNDAGLNSKMPDDWDNQDPWARYTEIGLSVVEKN</sequence>
<evidence type="ECO:0000313" key="1">
    <source>
        <dbReference type="EMBL" id="QGA64934.1"/>
    </source>
</evidence>
<proteinExistence type="predicted"/>